<feature type="compositionally biased region" description="Basic and acidic residues" evidence="2">
    <location>
        <begin position="1275"/>
        <end position="1285"/>
    </location>
</feature>
<dbReference type="EMBL" id="JAWRVI010000021">
    <property type="protein sequence ID" value="KAK4089175.1"/>
    <property type="molecule type" value="Genomic_DNA"/>
</dbReference>
<dbReference type="InterPro" id="IPR020726">
    <property type="entry name" value="Bcl2_BH2_motif_CS"/>
</dbReference>
<keyword evidence="4" id="KW-1185">Reference proteome</keyword>
<feature type="compositionally biased region" description="Low complexity" evidence="2">
    <location>
        <begin position="816"/>
        <end position="825"/>
    </location>
</feature>
<feature type="compositionally biased region" description="Basic and acidic residues" evidence="2">
    <location>
        <begin position="1670"/>
        <end position="1692"/>
    </location>
</feature>
<feature type="compositionally biased region" description="Basic and acidic residues" evidence="2">
    <location>
        <begin position="1238"/>
        <end position="1248"/>
    </location>
</feature>
<evidence type="ECO:0000256" key="2">
    <source>
        <dbReference type="SAM" id="MobiDB-lite"/>
    </source>
</evidence>
<name>A0ABR0BYZ0_PURLI</name>
<accession>A0ABR0BYZ0</accession>
<feature type="compositionally biased region" description="Low complexity" evidence="2">
    <location>
        <begin position="785"/>
        <end position="802"/>
    </location>
</feature>
<feature type="region of interest" description="Disordered" evidence="2">
    <location>
        <begin position="454"/>
        <end position="512"/>
    </location>
</feature>
<feature type="compositionally biased region" description="Pro residues" evidence="2">
    <location>
        <begin position="803"/>
        <end position="815"/>
    </location>
</feature>
<sequence length="1747" mass="189578">MVRQQWSDWESGTGPSLTEAVMECIEDDANGACRRGKEIVQIEQSFVGMKMMMPGWGTGDLPSSAFWRNVKAQCGISPGFNMLAVISSQAGTKIKRPMRCQAHLHSSMGRHKSCRSTICRPSPCASASAKPVPTDENRTPSAGRRRHDAGVSAEGRGRSTRVVQGQQPVALPGRDSLDSSTIVHLGPQSGHDLPAKPEANGQGRDPPAVVRISLAISQSMRQPALNHRPASIARGRSLGRLAVDGHHDSTCNRRVGEVSWGMDGDTYLGGAEHESHVESLLHVILEKPATAAREPGAKCWSRPTSGAVMYTFERDARQGVRGIVLMKSMRLHLQATNGGMTPLASRAVQHSTGTSAVSTSPHAGWASIRPGQAAKAGASHAPKLPPGDAANRPLSPPPTSCPRRRPTTMARRNKAHLARVSHIVSPSNPSSTHPSPLPFRLPSSGTVVSGSLVAGTHHRASPPPRLFCSPARSRKRPDGSHLAATRRPLTRPKPRAQPRHLGEATQRALRPASLAPSLVGLLRPVEGGRIPHTAPNPHRIEQPRVGQAPPGAARARIRMDSPRDQARLRQGLNPLTTSSLGPYNAQLNTPISAVSMASSHIHSAHTPASAIQPYNPQEWVPSTAPAPATMPSTDRTRQFPAVEAQAAPPPPYSPPRSQQQRPMSTAFEHTVSSTPPPRITTTAVHRPSPEPPGARAFPPPPGANGRGASRERRFGLPSLGRRRDSEQSSKSPDSQPQPPGGPFRRSVGLPSLYQEPERMASPSSVILNPVPPSARRAASTGAIDTPTSARSRSTSQTRWEPGMPLPPPPPGPPPSSSRSQSVQSMDRNSVPIISPPTRRAPPSGVASLGPVPPTPANWVDEDALPSQRPRSKSPGLTIDTATASAAQDVPEPLASSGSASGGLNRAKAVRHDKTIIQRRAESRNRHSSQGSMDAMTKPHEISDIVVPRSPDGHKLKSNPRSGGLLPDLYQAGESSSQADSRNSTPRAPNSAKLPQLQTATPPFSPSAIKAGQSSSAPQSVVPKALPTPPPQTRSASRSRPRDGSRPPASVTTPVSKQSIVTQNASQFAAAAVERFRAFAEREAAASSDADRVRLFADFFVNESRIRRERYSAAISAMGSETFDLTRDMFRPMAPSRRDSATSQEQWTPASTDPAASYRDSMGSASRGDGPSNSAPASANLPTSPSAGPINTGTWASNYMPSLSPILSMSVSDNYENGSSRGRPPSRWWESDSQGDGSRVFERSKRESKYMGVPKDQWVEEEAAGGSDYRSSSEYPPEKTGWHDQGEPSSTPQPLHSLATPVSSSTSPSAHKSESLDVSRLVTMPPPYPRHHPAVNNSHPELATIRSSVRALGDLSEIDNAKERFAIASSKRREEFSQAASQRRQSLRANLQREINAGNLGYADAAAIESDSQDQERDKKKELEKAEYELFQNEVILPLNDLLTGRIARARDFFDELSRHLFDSGRIDADMPQEEGDDRPELLEKLTLLKWIFEMRETLHRAIYDILSDRNARYCEVVMTPYRLSGNTEKLKSAEAFFAEDAAKREYAYSNEVLDRAREFRSVMEKSVERGVALQLSAFWDIAPPLRQLLDNIPDDLEGFSIQIPAPEYEENPAYREHPLQYLFSLLQHTEKSTYQFIESHTNLLCLLHEVKGAVVNAKARVLASQVEEPDGTRLRPEDREERARAMRQSEDRRLTEDLKEKVRVVQDQWNGALGEGIKNVKERTASWLLESGGWDEALEESAVFGGA</sequence>
<feature type="compositionally biased region" description="Basic residues" evidence="2">
    <location>
        <begin position="488"/>
        <end position="498"/>
    </location>
</feature>
<evidence type="ECO:0000313" key="4">
    <source>
        <dbReference type="Proteomes" id="UP001287286"/>
    </source>
</evidence>
<evidence type="ECO:0000256" key="1">
    <source>
        <dbReference type="ARBA" id="ARBA00009458"/>
    </source>
</evidence>
<feature type="compositionally biased region" description="Polar residues" evidence="2">
    <location>
        <begin position="1170"/>
        <end position="1188"/>
    </location>
</feature>
<feature type="compositionally biased region" description="Polar residues" evidence="2">
    <location>
        <begin position="348"/>
        <end position="361"/>
    </location>
</feature>
<feature type="compositionally biased region" description="Basic residues" evidence="2">
    <location>
        <begin position="402"/>
        <end position="419"/>
    </location>
</feature>
<dbReference type="Proteomes" id="UP001287286">
    <property type="component" value="Unassembled WGS sequence"/>
</dbReference>
<feature type="region of interest" description="Disordered" evidence="2">
    <location>
        <begin position="532"/>
        <end position="563"/>
    </location>
</feature>
<protein>
    <submittedName>
        <fullName evidence="3">Uncharacterized protein</fullName>
    </submittedName>
</protein>
<feature type="region of interest" description="Disordered" evidence="2">
    <location>
        <begin position="1132"/>
        <end position="1188"/>
    </location>
</feature>
<comment type="caution">
    <text evidence="3">The sequence shown here is derived from an EMBL/GenBank/DDBJ whole genome shotgun (WGS) entry which is preliminary data.</text>
</comment>
<proteinExistence type="inferred from homology"/>
<feature type="compositionally biased region" description="Low complexity" evidence="2">
    <location>
        <begin position="621"/>
        <end position="633"/>
    </location>
</feature>
<reference evidence="3 4" key="1">
    <citation type="journal article" date="2024" name="Microbiol. Resour. Announc.">
        <title>Genome annotations for the ascomycete fungi Trichoderma harzianum, Trichoderma aggressivum, and Purpureocillium lilacinum.</title>
        <authorList>
            <person name="Beijen E.P.W."/>
            <person name="Ohm R.A."/>
        </authorList>
    </citation>
    <scope>NUCLEOTIDE SEQUENCE [LARGE SCALE GENOMIC DNA]</scope>
    <source>
        <strain evidence="3 4">CBS 150709</strain>
    </source>
</reference>
<feature type="region of interest" description="Disordered" evidence="2">
    <location>
        <begin position="612"/>
        <end position="1058"/>
    </location>
</feature>
<feature type="compositionally biased region" description="Pro residues" evidence="2">
    <location>
        <begin position="689"/>
        <end position="702"/>
    </location>
</feature>
<comment type="similarity">
    <text evidence="1">Belongs to the Bcl-2 family.</text>
</comment>
<feature type="compositionally biased region" description="Low complexity" evidence="2">
    <location>
        <begin position="425"/>
        <end position="434"/>
    </location>
</feature>
<feature type="region of interest" description="Disordered" evidence="2">
    <location>
        <begin position="1213"/>
        <end position="1337"/>
    </location>
</feature>
<feature type="region of interest" description="Disordered" evidence="2">
    <location>
        <begin position="347"/>
        <end position="442"/>
    </location>
</feature>
<organism evidence="3 4">
    <name type="scientific">Purpureocillium lilacinum</name>
    <name type="common">Paecilomyces lilacinus</name>
    <dbReference type="NCBI Taxonomy" id="33203"/>
    <lineage>
        <taxon>Eukaryota</taxon>
        <taxon>Fungi</taxon>
        <taxon>Dikarya</taxon>
        <taxon>Ascomycota</taxon>
        <taxon>Pezizomycotina</taxon>
        <taxon>Sordariomycetes</taxon>
        <taxon>Hypocreomycetidae</taxon>
        <taxon>Hypocreales</taxon>
        <taxon>Ophiocordycipitaceae</taxon>
        <taxon>Purpureocillium</taxon>
    </lineage>
</organism>
<feature type="compositionally biased region" description="Basic and acidic residues" evidence="2">
    <location>
        <begin position="909"/>
        <end position="924"/>
    </location>
</feature>
<feature type="region of interest" description="Disordered" evidence="2">
    <location>
        <begin position="1667"/>
        <end position="1692"/>
    </location>
</feature>
<feature type="compositionally biased region" description="Low complexity" evidence="2">
    <location>
        <begin position="1295"/>
        <end position="1309"/>
    </location>
</feature>
<feature type="compositionally biased region" description="Polar residues" evidence="2">
    <location>
        <begin position="972"/>
        <end position="987"/>
    </location>
</feature>
<evidence type="ECO:0000313" key="3">
    <source>
        <dbReference type="EMBL" id="KAK4089175.1"/>
    </source>
</evidence>
<feature type="region of interest" description="Disordered" evidence="2">
    <location>
        <begin position="122"/>
        <end position="206"/>
    </location>
</feature>
<gene>
    <name evidence="3" type="ORF">Purlil1_6608</name>
</gene>
<dbReference type="PROSITE" id="PS01258">
    <property type="entry name" value="BH2"/>
    <property type="match status" value="1"/>
</dbReference>
<feature type="compositionally biased region" description="Polar residues" evidence="2">
    <location>
        <begin position="1140"/>
        <end position="1150"/>
    </location>
</feature>